<evidence type="ECO:0000256" key="1">
    <source>
        <dbReference type="SAM" id="SignalP"/>
    </source>
</evidence>
<feature type="chain" id="PRO_5006063247" description="DUF1344 domain-containing protein" evidence="1">
    <location>
        <begin position="19"/>
        <end position="81"/>
    </location>
</feature>
<dbReference type="Proteomes" id="UP000054935">
    <property type="component" value="Unassembled WGS sequence"/>
</dbReference>
<evidence type="ECO:0000313" key="2">
    <source>
        <dbReference type="EMBL" id="CUH78608.1"/>
    </source>
</evidence>
<dbReference type="RefSeq" id="WP_058247564.1">
    <property type="nucleotide sequence ID" value="NZ_CYSE01000003.1"/>
</dbReference>
<dbReference type="EMBL" id="CYSE01000003">
    <property type="protein sequence ID" value="CUH78608.1"/>
    <property type="molecule type" value="Genomic_DNA"/>
</dbReference>
<protein>
    <recommendedName>
        <fullName evidence="4">DUF1344 domain-containing protein</fullName>
    </recommendedName>
</protein>
<evidence type="ECO:0008006" key="4">
    <source>
        <dbReference type="Google" id="ProtNLM"/>
    </source>
</evidence>
<name>A0A0P1GAR0_9RHOB</name>
<reference evidence="2 3" key="1">
    <citation type="submission" date="2015-09" db="EMBL/GenBank/DDBJ databases">
        <authorList>
            <consortium name="Swine Surveillance"/>
        </authorList>
    </citation>
    <scope>NUCLEOTIDE SEQUENCE [LARGE SCALE GENOMIC DNA]</scope>
    <source>
        <strain evidence="2 3">CECT 7648</strain>
    </source>
</reference>
<keyword evidence="1" id="KW-0732">Signal</keyword>
<proteinExistence type="predicted"/>
<evidence type="ECO:0000313" key="3">
    <source>
        <dbReference type="Proteomes" id="UP000054935"/>
    </source>
</evidence>
<accession>A0A0P1GAR0</accession>
<dbReference type="STRING" id="441103.TRN7648_02071"/>
<dbReference type="AlphaFoldDB" id="A0A0P1GAR0"/>
<sequence length="81" mass="8244">MRPLLAAAFALIALPALADTAQGTVKTFDPASGMLILEDGTVWTLGASATPQELLTGAEVILTFTAGTDSTAPKVTAVEKL</sequence>
<gene>
    <name evidence="2" type="ORF">TRN7648_02071</name>
</gene>
<keyword evidence="3" id="KW-1185">Reference proteome</keyword>
<organism evidence="2 3">
    <name type="scientific">Tropicibacter naphthalenivorans</name>
    <dbReference type="NCBI Taxonomy" id="441103"/>
    <lineage>
        <taxon>Bacteria</taxon>
        <taxon>Pseudomonadati</taxon>
        <taxon>Pseudomonadota</taxon>
        <taxon>Alphaproteobacteria</taxon>
        <taxon>Rhodobacterales</taxon>
        <taxon>Roseobacteraceae</taxon>
        <taxon>Tropicibacter</taxon>
    </lineage>
</organism>
<feature type="signal peptide" evidence="1">
    <location>
        <begin position="1"/>
        <end position="18"/>
    </location>
</feature>